<feature type="region of interest" description="Disordered" evidence="1">
    <location>
        <begin position="82"/>
        <end position="106"/>
    </location>
</feature>
<sequence length="106" mass="11417">MMHSVLKTKVSLIRIFVASTTLAGSVAWGCPYCNSDVGKEVAAGIFNEDFWFNGALTLLPLPAMLLIVALMRFGAPWNSRSELPPAPTAHRTEAPQSDSTPNSETP</sequence>
<evidence type="ECO:0000256" key="2">
    <source>
        <dbReference type="SAM" id="Phobius"/>
    </source>
</evidence>
<keyword evidence="2" id="KW-1133">Transmembrane helix</keyword>
<organism evidence="3 4">
    <name type="scientific">Botrimarina colliarenosi</name>
    <dbReference type="NCBI Taxonomy" id="2528001"/>
    <lineage>
        <taxon>Bacteria</taxon>
        <taxon>Pseudomonadati</taxon>
        <taxon>Planctomycetota</taxon>
        <taxon>Planctomycetia</taxon>
        <taxon>Pirellulales</taxon>
        <taxon>Lacipirellulaceae</taxon>
        <taxon>Botrimarina</taxon>
    </lineage>
</organism>
<comment type="caution">
    <text evidence="3">The sequence shown here is derived from an EMBL/GenBank/DDBJ whole genome shotgun (WGS) entry which is preliminary data.</text>
</comment>
<keyword evidence="2" id="KW-0812">Transmembrane</keyword>
<keyword evidence="4" id="KW-1185">Reference proteome</keyword>
<name>A0A5C6A4L8_9BACT</name>
<feature type="compositionally biased region" description="Polar residues" evidence="1">
    <location>
        <begin position="94"/>
        <end position="106"/>
    </location>
</feature>
<protein>
    <submittedName>
        <fullName evidence="3">Uncharacterized protein</fullName>
    </submittedName>
</protein>
<gene>
    <name evidence="3" type="ORF">Pla108_36950</name>
</gene>
<accession>A0A5C6A4L8</accession>
<dbReference type="EMBL" id="SJPR01000006">
    <property type="protein sequence ID" value="TWT94844.1"/>
    <property type="molecule type" value="Genomic_DNA"/>
</dbReference>
<evidence type="ECO:0000256" key="1">
    <source>
        <dbReference type="SAM" id="MobiDB-lite"/>
    </source>
</evidence>
<dbReference type="Proteomes" id="UP000317421">
    <property type="component" value="Unassembled WGS sequence"/>
</dbReference>
<feature type="transmembrane region" description="Helical" evidence="2">
    <location>
        <begin position="51"/>
        <end position="71"/>
    </location>
</feature>
<evidence type="ECO:0000313" key="3">
    <source>
        <dbReference type="EMBL" id="TWT94844.1"/>
    </source>
</evidence>
<evidence type="ECO:0000313" key="4">
    <source>
        <dbReference type="Proteomes" id="UP000317421"/>
    </source>
</evidence>
<reference evidence="3 4" key="1">
    <citation type="submission" date="2019-02" db="EMBL/GenBank/DDBJ databases">
        <title>Deep-cultivation of Planctomycetes and their phenomic and genomic characterization uncovers novel biology.</title>
        <authorList>
            <person name="Wiegand S."/>
            <person name="Jogler M."/>
            <person name="Boedeker C."/>
            <person name="Pinto D."/>
            <person name="Vollmers J."/>
            <person name="Rivas-Marin E."/>
            <person name="Kohn T."/>
            <person name="Peeters S.H."/>
            <person name="Heuer A."/>
            <person name="Rast P."/>
            <person name="Oberbeckmann S."/>
            <person name="Bunk B."/>
            <person name="Jeske O."/>
            <person name="Meyerdierks A."/>
            <person name="Storesund J.E."/>
            <person name="Kallscheuer N."/>
            <person name="Luecker S."/>
            <person name="Lage O.M."/>
            <person name="Pohl T."/>
            <person name="Merkel B.J."/>
            <person name="Hornburger P."/>
            <person name="Mueller R.-W."/>
            <person name="Bruemmer F."/>
            <person name="Labrenz M."/>
            <person name="Spormann A.M."/>
            <person name="Op Den Camp H."/>
            <person name="Overmann J."/>
            <person name="Amann R."/>
            <person name="Jetten M.S.M."/>
            <person name="Mascher T."/>
            <person name="Medema M.H."/>
            <person name="Devos D.P."/>
            <person name="Kaster A.-K."/>
            <person name="Ovreas L."/>
            <person name="Rohde M."/>
            <person name="Galperin M.Y."/>
            <person name="Jogler C."/>
        </authorList>
    </citation>
    <scope>NUCLEOTIDE SEQUENCE [LARGE SCALE GENOMIC DNA]</scope>
    <source>
        <strain evidence="3 4">Pla108</strain>
    </source>
</reference>
<dbReference type="AlphaFoldDB" id="A0A5C6A4L8"/>
<proteinExistence type="predicted"/>
<keyword evidence="2" id="KW-0472">Membrane</keyword>